<protein>
    <submittedName>
        <fullName evidence="1">Uncharacterized protein</fullName>
    </submittedName>
</protein>
<organism evidence="1 2">
    <name type="scientific">Aphanomyces invadans</name>
    <dbReference type="NCBI Taxonomy" id="157072"/>
    <lineage>
        <taxon>Eukaryota</taxon>
        <taxon>Sar</taxon>
        <taxon>Stramenopiles</taxon>
        <taxon>Oomycota</taxon>
        <taxon>Saprolegniomycetes</taxon>
        <taxon>Saprolegniales</taxon>
        <taxon>Verrucalvaceae</taxon>
        <taxon>Aphanomyces</taxon>
    </lineage>
</organism>
<evidence type="ECO:0000313" key="1">
    <source>
        <dbReference type="EMBL" id="RHY34018.1"/>
    </source>
</evidence>
<proteinExistence type="predicted"/>
<gene>
    <name evidence="1" type="ORF">DYB32_001199</name>
</gene>
<dbReference type="Proteomes" id="UP000285060">
    <property type="component" value="Unassembled WGS sequence"/>
</dbReference>
<keyword evidence="2" id="KW-1185">Reference proteome</keyword>
<comment type="caution">
    <text evidence="1">The sequence shown here is derived from an EMBL/GenBank/DDBJ whole genome shotgun (WGS) entry which is preliminary data.</text>
</comment>
<name>A0A3R6WSL0_9STRA</name>
<evidence type="ECO:0000313" key="2">
    <source>
        <dbReference type="Proteomes" id="UP000285060"/>
    </source>
</evidence>
<reference evidence="1 2" key="1">
    <citation type="submission" date="2018-08" db="EMBL/GenBank/DDBJ databases">
        <title>Aphanomyces genome sequencing and annotation.</title>
        <authorList>
            <person name="Minardi D."/>
            <person name="Oidtmann B."/>
            <person name="Van Der Giezen M."/>
            <person name="Studholme D.J."/>
        </authorList>
    </citation>
    <scope>NUCLEOTIDE SEQUENCE [LARGE SCALE GENOMIC DNA]</scope>
    <source>
        <strain evidence="1 2">NJM0002</strain>
    </source>
</reference>
<dbReference type="EMBL" id="QUSY01000047">
    <property type="protein sequence ID" value="RHY34018.1"/>
    <property type="molecule type" value="Genomic_DNA"/>
</dbReference>
<dbReference type="AlphaFoldDB" id="A0A3R6WSL0"/>
<accession>A0A3R6WSL0</accession>
<sequence length="205" mass="21580">MAASDENAPALDLAIASVSSLKIFCDAPACVQNLEALYTSLPNCVGPNGLNLQKLNLYTKDILCNTLPSAVLTQAPSEPCKEVDLAVLEFLWMFPPWKNCTSQLLEPPLAMLMTGNASQTAAFCAAPACVSYASSIVQRMPSCFNNSTLQVGWANVGSNSKTDLVAKLSSTCAVKFASVAVPLQVLSIPVLALAGTALTWLHLSS</sequence>